<organism evidence="2 3">
    <name type="scientific">Croceifilum oryzae</name>
    <dbReference type="NCBI Taxonomy" id="1553429"/>
    <lineage>
        <taxon>Bacteria</taxon>
        <taxon>Bacillati</taxon>
        <taxon>Bacillota</taxon>
        <taxon>Bacilli</taxon>
        <taxon>Bacillales</taxon>
        <taxon>Thermoactinomycetaceae</taxon>
        <taxon>Croceifilum</taxon>
    </lineage>
</organism>
<keyword evidence="3" id="KW-1185">Reference proteome</keyword>
<accession>A0AAJ1TIG0</accession>
<dbReference type="EMBL" id="JAUSUV010000003">
    <property type="protein sequence ID" value="MDQ0416721.1"/>
    <property type="molecule type" value="Genomic_DNA"/>
</dbReference>
<dbReference type="AlphaFoldDB" id="A0AAJ1TIG0"/>
<sequence>MRTKTLSSEEVGRAKDPLIAFLKKYSDGRITAKGIRWFRQLPLNEVKDGNWVAITWKENKIAGAMIMGDYGRKEAMIVVHPEFRKHGVGETLLNQALQQLGKVYTRVACDNIPSLKLCFSCGLKAFHLMKGPTGKPTLWLGGGNFVKEEVVQSEPIG</sequence>
<dbReference type="Gene3D" id="3.40.630.30">
    <property type="match status" value="1"/>
</dbReference>
<evidence type="ECO:0000313" key="2">
    <source>
        <dbReference type="EMBL" id="MDQ0416721.1"/>
    </source>
</evidence>
<evidence type="ECO:0000313" key="3">
    <source>
        <dbReference type="Proteomes" id="UP001238450"/>
    </source>
</evidence>
<dbReference type="Proteomes" id="UP001238450">
    <property type="component" value="Unassembled WGS sequence"/>
</dbReference>
<dbReference type="SUPFAM" id="SSF55729">
    <property type="entry name" value="Acyl-CoA N-acyltransferases (Nat)"/>
    <property type="match status" value="1"/>
</dbReference>
<dbReference type="Pfam" id="PF00583">
    <property type="entry name" value="Acetyltransf_1"/>
    <property type="match status" value="1"/>
</dbReference>
<feature type="domain" description="N-acetyltransferase" evidence="1">
    <location>
        <begin position="1"/>
        <end position="141"/>
    </location>
</feature>
<dbReference type="InterPro" id="IPR000182">
    <property type="entry name" value="GNAT_dom"/>
</dbReference>
<dbReference type="CDD" id="cd04301">
    <property type="entry name" value="NAT_SF"/>
    <property type="match status" value="1"/>
</dbReference>
<name>A0AAJ1TIG0_9BACL</name>
<protein>
    <submittedName>
        <fullName evidence="2">GNAT superfamily N-acetyltransferase</fullName>
    </submittedName>
</protein>
<dbReference type="RefSeq" id="WP_307251342.1">
    <property type="nucleotide sequence ID" value="NZ_JAUSUV010000003.1"/>
</dbReference>
<reference evidence="2 3" key="1">
    <citation type="submission" date="2023-07" db="EMBL/GenBank/DDBJ databases">
        <title>Genomic Encyclopedia of Type Strains, Phase IV (KMG-IV): sequencing the most valuable type-strain genomes for metagenomic binning, comparative biology and taxonomic classification.</title>
        <authorList>
            <person name="Goeker M."/>
        </authorList>
    </citation>
    <scope>NUCLEOTIDE SEQUENCE [LARGE SCALE GENOMIC DNA]</scope>
    <source>
        <strain evidence="2 3">DSM 46876</strain>
    </source>
</reference>
<comment type="caution">
    <text evidence="2">The sequence shown here is derived from an EMBL/GenBank/DDBJ whole genome shotgun (WGS) entry which is preliminary data.</text>
</comment>
<evidence type="ECO:0000259" key="1">
    <source>
        <dbReference type="PROSITE" id="PS51186"/>
    </source>
</evidence>
<dbReference type="GO" id="GO:0016747">
    <property type="term" value="F:acyltransferase activity, transferring groups other than amino-acyl groups"/>
    <property type="evidence" value="ECO:0007669"/>
    <property type="project" value="InterPro"/>
</dbReference>
<dbReference type="PROSITE" id="PS51186">
    <property type="entry name" value="GNAT"/>
    <property type="match status" value="1"/>
</dbReference>
<dbReference type="InterPro" id="IPR016181">
    <property type="entry name" value="Acyl_CoA_acyltransferase"/>
</dbReference>
<proteinExistence type="predicted"/>
<gene>
    <name evidence="2" type="ORF">J2Z48_000888</name>
</gene>